<name>A0A914LEB3_MELIC</name>
<dbReference type="AlphaFoldDB" id="A0A914LEB3"/>
<evidence type="ECO:0000313" key="2">
    <source>
        <dbReference type="WBParaSite" id="Minc3s00369g11133"/>
    </source>
</evidence>
<reference evidence="2" key="1">
    <citation type="submission" date="2022-11" db="UniProtKB">
        <authorList>
            <consortium name="WormBaseParasite"/>
        </authorList>
    </citation>
    <scope>IDENTIFICATION</scope>
</reference>
<dbReference type="WBParaSite" id="Minc3s00369g11133">
    <property type="protein sequence ID" value="Minc3s00369g11133"/>
    <property type="gene ID" value="Minc3s00369g11133"/>
</dbReference>
<keyword evidence="1" id="KW-1185">Reference proteome</keyword>
<evidence type="ECO:0000313" key="1">
    <source>
        <dbReference type="Proteomes" id="UP000887563"/>
    </source>
</evidence>
<proteinExistence type="predicted"/>
<organism evidence="1 2">
    <name type="scientific">Meloidogyne incognita</name>
    <name type="common">Southern root-knot nematode worm</name>
    <name type="synonym">Oxyuris incognita</name>
    <dbReference type="NCBI Taxonomy" id="6306"/>
    <lineage>
        <taxon>Eukaryota</taxon>
        <taxon>Metazoa</taxon>
        <taxon>Ecdysozoa</taxon>
        <taxon>Nematoda</taxon>
        <taxon>Chromadorea</taxon>
        <taxon>Rhabditida</taxon>
        <taxon>Tylenchina</taxon>
        <taxon>Tylenchomorpha</taxon>
        <taxon>Tylenchoidea</taxon>
        <taxon>Meloidogynidae</taxon>
        <taxon>Meloidogyninae</taxon>
        <taxon>Meloidogyne</taxon>
        <taxon>Meloidogyne incognita group</taxon>
    </lineage>
</organism>
<accession>A0A914LEB3</accession>
<dbReference type="Proteomes" id="UP000887563">
    <property type="component" value="Unplaced"/>
</dbReference>
<sequence>MILPVLENDDATILYEVMPCPNNQYQLQIYFPQSKVILHLFIILLSTKKLNSQAINLC</sequence>
<protein>
    <submittedName>
        <fullName evidence="2">Uncharacterized protein</fullName>
    </submittedName>
</protein>